<comment type="caution">
    <text evidence="4">The sequence shown here is derived from an EMBL/GenBank/DDBJ whole genome shotgun (WGS) entry which is preliminary data.</text>
</comment>
<keyword evidence="1" id="KW-1133">Transmembrane helix</keyword>
<feature type="transmembrane region" description="Helical" evidence="1">
    <location>
        <begin position="90"/>
        <end position="108"/>
    </location>
</feature>
<evidence type="ECO:0000313" key="5">
    <source>
        <dbReference type="Proteomes" id="UP001597387"/>
    </source>
</evidence>
<dbReference type="Proteomes" id="UP001597387">
    <property type="component" value="Unassembled WGS sequence"/>
</dbReference>
<keyword evidence="5" id="KW-1185">Reference proteome</keyword>
<keyword evidence="1" id="KW-0812">Transmembrane</keyword>
<evidence type="ECO:0000313" key="4">
    <source>
        <dbReference type="EMBL" id="MFD2161281.1"/>
    </source>
</evidence>
<accession>A0ABW4ZID1</accession>
<gene>
    <name evidence="4" type="ORF">ACFSJU_02695</name>
</gene>
<sequence>MRNLSTSILYLLALTMPFPVFSQRKSASAIEGSVTLRNFDSNAIKEYRLNKEFNYGEVQPDISPSWWDQFWDWFWSLFKETVTNSGTGTFLQYLMIGLGIAALIFLIIKLSGMDLAHLFTGKSTEIEVPYAESLENIHQISFEEELDRALKNNDLRLAVRLLYLRTLKTLNSRGRIKWELDKTNSHYIQELQNPIHKEEFRRLTHRFEYIWYGSFRIDAPLYEKINRSFQDFNATL</sequence>
<name>A0ABW4ZID1_9SPHI</name>
<organism evidence="4 5">
    <name type="scientific">Paradesertivirga mongoliensis</name>
    <dbReference type="NCBI Taxonomy" id="2100740"/>
    <lineage>
        <taxon>Bacteria</taxon>
        <taxon>Pseudomonadati</taxon>
        <taxon>Bacteroidota</taxon>
        <taxon>Sphingobacteriia</taxon>
        <taxon>Sphingobacteriales</taxon>
        <taxon>Sphingobacteriaceae</taxon>
        <taxon>Paradesertivirga</taxon>
    </lineage>
</organism>
<dbReference type="Pfam" id="PF13559">
    <property type="entry name" value="DUF4129"/>
    <property type="match status" value="1"/>
</dbReference>
<evidence type="ECO:0000256" key="2">
    <source>
        <dbReference type="SAM" id="SignalP"/>
    </source>
</evidence>
<proteinExistence type="predicted"/>
<reference evidence="5" key="1">
    <citation type="journal article" date="2019" name="Int. J. Syst. Evol. Microbiol.">
        <title>The Global Catalogue of Microorganisms (GCM) 10K type strain sequencing project: providing services to taxonomists for standard genome sequencing and annotation.</title>
        <authorList>
            <consortium name="The Broad Institute Genomics Platform"/>
            <consortium name="The Broad Institute Genome Sequencing Center for Infectious Disease"/>
            <person name="Wu L."/>
            <person name="Ma J."/>
        </authorList>
    </citation>
    <scope>NUCLEOTIDE SEQUENCE [LARGE SCALE GENOMIC DNA]</scope>
    <source>
        <strain evidence="5">KCTC 42217</strain>
    </source>
</reference>
<dbReference type="RefSeq" id="WP_379125467.1">
    <property type="nucleotide sequence ID" value="NZ_JBHUHZ010000001.1"/>
</dbReference>
<evidence type="ECO:0000259" key="3">
    <source>
        <dbReference type="Pfam" id="PF13559"/>
    </source>
</evidence>
<dbReference type="InterPro" id="IPR025403">
    <property type="entry name" value="TgpA-like_C"/>
</dbReference>
<feature type="domain" description="Protein-glutamine gamma-glutamyltransferase-like C-terminal" evidence="3">
    <location>
        <begin position="162"/>
        <end position="224"/>
    </location>
</feature>
<evidence type="ECO:0000256" key="1">
    <source>
        <dbReference type="SAM" id="Phobius"/>
    </source>
</evidence>
<keyword evidence="2" id="KW-0732">Signal</keyword>
<dbReference type="EMBL" id="JBHUHZ010000001">
    <property type="protein sequence ID" value="MFD2161281.1"/>
    <property type="molecule type" value="Genomic_DNA"/>
</dbReference>
<feature type="signal peptide" evidence="2">
    <location>
        <begin position="1"/>
        <end position="22"/>
    </location>
</feature>
<keyword evidence="1" id="KW-0472">Membrane</keyword>
<feature type="chain" id="PRO_5046754879" evidence="2">
    <location>
        <begin position="23"/>
        <end position="236"/>
    </location>
</feature>
<protein>
    <submittedName>
        <fullName evidence="4">DUF4129 domain-containing protein</fullName>
    </submittedName>
</protein>